<dbReference type="OrthoDB" id="408541at2759"/>
<evidence type="ECO:0000256" key="5">
    <source>
        <dbReference type="ARBA" id="ARBA00034489"/>
    </source>
</evidence>
<evidence type="ECO:0000256" key="3">
    <source>
        <dbReference type="ARBA" id="ARBA00022691"/>
    </source>
</evidence>
<dbReference type="AlphaFoldDB" id="S8ECH3"/>
<feature type="non-terminal residue" evidence="8">
    <location>
        <position position="1"/>
    </location>
</feature>
<dbReference type="Proteomes" id="UP000015453">
    <property type="component" value="Unassembled WGS sequence"/>
</dbReference>
<keyword evidence="3" id="KW-0949">S-adenosyl-L-methionine</keyword>
<evidence type="ECO:0000256" key="1">
    <source>
        <dbReference type="ARBA" id="ARBA00012386"/>
    </source>
</evidence>
<dbReference type="Pfam" id="PF03942">
    <property type="entry name" value="DTW"/>
    <property type="match status" value="1"/>
</dbReference>
<dbReference type="GO" id="GO:0008033">
    <property type="term" value="P:tRNA processing"/>
    <property type="evidence" value="ECO:0007669"/>
    <property type="project" value="UniProtKB-KW"/>
</dbReference>
<comment type="similarity">
    <text evidence="5">Belongs to the TDD superfamily. DTWD2 family.</text>
</comment>
<evidence type="ECO:0000259" key="7">
    <source>
        <dbReference type="SMART" id="SM01144"/>
    </source>
</evidence>
<gene>
    <name evidence="8" type="ORF">M569_04509</name>
</gene>
<accession>S8ECH3</accession>
<dbReference type="EC" id="2.5.1.25" evidence="1"/>
<dbReference type="PANTHER" id="PTHR21392">
    <property type="entry name" value="TRNA-URIDINE AMINOCARBOXYPROPYLTRANSFERASE 2"/>
    <property type="match status" value="1"/>
</dbReference>
<dbReference type="PANTHER" id="PTHR21392:SF0">
    <property type="entry name" value="TRNA-URIDINE AMINOCARBOXYPROPYLTRANSFERASE 2"/>
    <property type="match status" value="1"/>
</dbReference>
<reference evidence="8 9" key="1">
    <citation type="journal article" date="2013" name="BMC Genomics">
        <title>The miniature genome of a carnivorous plant Genlisea aurea contains a low number of genes and short non-coding sequences.</title>
        <authorList>
            <person name="Leushkin E.V."/>
            <person name="Sutormin R.A."/>
            <person name="Nabieva E.R."/>
            <person name="Penin A.A."/>
            <person name="Kondrashov A.S."/>
            <person name="Logacheva M.D."/>
        </authorList>
    </citation>
    <scope>NUCLEOTIDE SEQUENCE [LARGE SCALE GENOMIC DNA]</scope>
</reference>
<sequence length="215" mass="23833">RSVCSAGCGRPTAACLCRILPETPFSTRTKVVILQHPHERRHKLATVPVLSKCLRNCEIVSGRKLKLGDSKILDSHHDQAREGRRGRVFYLFPGPNAVPIREAFAAPCDETVKDEGVLIVFDGTWNHAKEMVAASFPFLSRFATQVCFNFDYTLDGGSIFDSELILRKEPFAGCMSTMEAVGRSLGVVEPNGMDIELKIIEVLRGMVSFQACFLK</sequence>
<dbReference type="InterPro" id="IPR039262">
    <property type="entry name" value="DTWD2/TAPT"/>
</dbReference>
<keyword evidence="9" id="KW-1185">Reference proteome</keyword>
<feature type="domain" description="DTW" evidence="7">
    <location>
        <begin position="1"/>
        <end position="215"/>
    </location>
</feature>
<feature type="non-terminal residue" evidence="8">
    <location>
        <position position="215"/>
    </location>
</feature>
<protein>
    <recommendedName>
        <fullName evidence="1">tRNA-uridine aminocarboxypropyltransferase</fullName>
        <ecNumber evidence="1">2.5.1.25</ecNumber>
    </recommendedName>
</protein>
<evidence type="ECO:0000256" key="4">
    <source>
        <dbReference type="ARBA" id="ARBA00022694"/>
    </source>
</evidence>
<evidence type="ECO:0000313" key="9">
    <source>
        <dbReference type="Proteomes" id="UP000015453"/>
    </source>
</evidence>
<keyword evidence="4" id="KW-0819">tRNA processing</keyword>
<dbReference type="InterPro" id="IPR005636">
    <property type="entry name" value="DTW"/>
</dbReference>
<comment type="catalytic activity">
    <reaction evidence="6">
        <text>a uridine in tRNA + S-adenosyl-L-methionine = a 3-[(3S)-3-amino-3-carboxypropyl]uridine in tRNA + S-methyl-5'-thioadenosine + H(+)</text>
        <dbReference type="Rhea" id="RHEA:62432"/>
        <dbReference type="Rhea" id="RHEA-COMP:13339"/>
        <dbReference type="Rhea" id="RHEA-COMP:16092"/>
        <dbReference type="ChEBI" id="CHEBI:15378"/>
        <dbReference type="ChEBI" id="CHEBI:17509"/>
        <dbReference type="ChEBI" id="CHEBI:59789"/>
        <dbReference type="ChEBI" id="CHEBI:65315"/>
        <dbReference type="ChEBI" id="CHEBI:82930"/>
        <dbReference type="EC" id="2.5.1.25"/>
    </reaction>
</comment>
<evidence type="ECO:0000256" key="2">
    <source>
        <dbReference type="ARBA" id="ARBA00022679"/>
    </source>
</evidence>
<proteinExistence type="inferred from homology"/>
<evidence type="ECO:0000256" key="6">
    <source>
        <dbReference type="ARBA" id="ARBA00048718"/>
    </source>
</evidence>
<comment type="caution">
    <text evidence="8">The sequence shown here is derived from an EMBL/GenBank/DDBJ whole genome shotgun (WGS) entry which is preliminary data.</text>
</comment>
<organism evidence="8 9">
    <name type="scientific">Genlisea aurea</name>
    <dbReference type="NCBI Taxonomy" id="192259"/>
    <lineage>
        <taxon>Eukaryota</taxon>
        <taxon>Viridiplantae</taxon>
        <taxon>Streptophyta</taxon>
        <taxon>Embryophyta</taxon>
        <taxon>Tracheophyta</taxon>
        <taxon>Spermatophyta</taxon>
        <taxon>Magnoliopsida</taxon>
        <taxon>eudicotyledons</taxon>
        <taxon>Gunneridae</taxon>
        <taxon>Pentapetalae</taxon>
        <taxon>asterids</taxon>
        <taxon>lamiids</taxon>
        <taxon>Lamiales</taxon>
        <taxon>Lentibulariaceae</taxon>
        <taxon>Genlisea</taxon>
    </lineage>
</organism>
<dbReference type="EMBL" id="AUSU01001756">
    <property type="protein sequence ID" value="EPS70252.1"/>
    <property type="molecule type" value="Genomic_DNA"/>
</dbReference>
<dbReference type="GO" id="GO:0016432">
    <property type="term" value="F:tRNA-uridine aminocarboxypropyltransferase activity"/>
    <property type="evidence" value="ECO:0007669"/>
    <property type="project" value="UniProtKB-EC"/>
</dbReference>
<name>S8ECH3_9LAMI</name>
<dbReference type="SMART" id="SM01144">
    <property type="entry name" value="DTW"/>
    <property type="match status" value="1"/>
</dbReference>
<keyword evidence="2" id="KW-0808">Transferase</keyword>
<evidence type="ECO:0000313" key="8">
    <source>
        <dbReference type="EMBL" id="EPS70252.1"/>
    </source>
</evidence>